<dbReference type="AlphaFoldDB" id="A0AAD5YJX8"/>
<keyword evidence="4" id="KW-1185">Reference proteome</keyword>
<evidence type="ECO:0000313" key="4">
    <source>
        <dbReference type="Proteomes" id="UP001213000"/>
    </source>
</evidence>
<feature type="signal peptide" evidence="2">
    <location>
        <begin position="1"/>
        <end position="18"/>
    </location>
</feature>
<proteinExistence type="predicted"/>
<feature type="region of interest" description="Disordered" evidence="1">
    <location>
        <begin position="176"/>
        <end position="197"/>
    </location>
</feature>
<reference evidence="3" key="1">
    <citation type="submission" date="2022-07" db="EMBL/GenBank/DDBJ databases">
        <title>Genome Sequence of Leucocoprinus birnbaumii.</title>
        <authorList>
            <person name="Buettner E."/>
        </authorList>
    </citation>
    <scope>NUCLEOTIDE SEQUENCE</scope>
    <source>
        <strain evidence="3">VT141</strain>
    </source>
</reference>
<evidence type="ECO:0000313" key="3">
    <source>
        <dbReference type="EMBL" id="KAJ3551927.1"/>
    </source>
</evidence>
<feature type="chain" id="PRO_5041965636" evidence="2">
    <location>
        <begin position="19"/>
        <end position="239"/>
    </location>
</feature>
<gene>
    <name evidence="3" type="ORF">NP233_g12986</name>
</gene>
<evidence type="ECO:0000256" key="1">
    <source>
        <dbReference type="SAM" id="MobiDB-lite"/>
    </source>
</evidence>
<organism evidence="3 4">
    <name type="scientific">Leucocoprinus birnbaumii</name>
    <dbReference type="NCBI Taxonomy" id="56174"/>
    <lineage>
        <taxon>Eukaryota</taxon>
        <taxon>Fungi</taxon>
        <taxon>Dikarya</taxon>
        <taxon>Basidiomycota</taxon>
        <taxon>Agaricomycotina</taxon>
        <taxon>Agaricomycetes</taxon>
        <taxon>Agaricomycetidae</taxon>
        <taxon>Agaricales</taxon>
        <taxon>Agaricineae</taxon>
        <taxon>Agaricaceae</taxon>
        <taxon>Leucocoprinus</taxon>
    </lineage>
</organism>
<dbReference type="Proteomes" id="UP001213000">
    <property type="component" value="Unassembled WGS sequence"/>
</dbReference>
<keyword evidence="2" id="KW-0732">Signal</keyword>
<sequence>MQFMHLLIIATSAAWTLAASFSILESRVDSLAQRMQAASTNMLGWGQLPGLLTEANNTMTAVDETLAKGKLLPTIKAVSYEECKQIAAACIHMKAKSQTSLQTVMPSENASHPARSYLLQLLAMAEPGEKQGNNQWCTCSCCGGAWRPYSMYTWHQQEAQKGPQDDDVEFDETVRVGRKKRQKKNNDPPLLSPVGTSSSLQLVQQEPLAGPLPGQIIHQPESVPHMLLRLALRIADGVR</sequence>
<comment type="caution">
    <text evidence="3">The sequence shown here is derived from an EMBL/GenBank/DDBJ whole genome shotgun (WGS) entry which is preliminary data.</text>
</comment>
<accession>A0AAD5YJX8</accession>
<evidence type="ECO:0000256" key="2">
    <source>
        <dbReference type="SAM" id="SignalP"/>
    </source>
</evidence>
<protein>
    <submittedName>
        <fullName evidence="3">Uncharacterized protein</fullName>
    </submittedName>
</protein>
<dbReference type="EMBL" id="JANIEX010002129">
    <property type="protein sequence ID" value="KAJ3551927.1"/>
    <property type="molecule type" value="Genomic_DNA"/>
</dbReference>
<name>A0AAD5YJX8_9AGAR</name>